<dbReference type="GO" id="GO:0009252">
    <property type="term" value="P:peptidoglycan biosynthetic process"/>
    <property type="evidence" value="ECO:0007669"/>
    <property type="project" value="TreeGrafter"/>
</dbReference>
<keyword evidence="1" id="KW-0472">Membrane</keyword>
<evidence type="ECO:0000256" key="1">
    <source>
        <dbReference type="ARBA" id="ARBA00023136"/>
    </source>
</evidence>
<gene>
    <name evidence="3" type="ORF">C4F51_14580</name>
</gene>
<dbReference type="Gene3D" id="3.40.50.2300">
    <property type="match status" value="2"/>
</dbReference>
<dbReference type="CDD" id="cd06339">
    <property type="entry name" value="PBP1_YraM_LppC_lipoprotein-like"/>
    <property type="match status" value="1"/>
</dbReference>
<dbReference type="Proteomes" id="UP000652567">
    <property type="component" value="Unassembled WGS sequence"/>
</dbReference>
<accession>A0A928V444</accession>
<protein>
    <submittedName>
        <fullName evidence="3">Penicillin-binding protein activator</fullName>
    </submittedName>
</protein>
<dbReference type="Pfam" id="PF04348">
    <property type="entry name" value="LppC"/>
    <property type="match status" value="1"/>
</dbReference>
<dbReference type="GO" id="GO:0031241">
    <property type="term" value="C:periplasmic side of cell outer membrane"/>
    <property type="evidence" value="ECO:0007669"/>
    <property type="project" value="TreeGrafter"/>
</dbReference>
<dbReference type="AlphaFoldDB" id="A0A928V444"/>
<dbReference type="PANTHER" id="PTHR38038">
    <property type="entry name" value="PENICILLIN-BINDING PROTEIN ACTIVATOR LPOA"/>
    <property type="match status" value="1"/>
</dbReference>
<dbReference type="GO" id="GO:0030234">
    <property type="term" value="F:enzyme regulator activity"/>
    <property type="evidence" value="ECO:0007669"/>
    <property type="project" value="TreeGrafter"/>
</dbReference>
<evidence type="ECO:0000313" key="4">
    <source>
        <dbReference type="Proteomes" id="UP000652567"/>
    </source>
</evidence>
<keyword evidence="4" id="KW-1185">Reference proteome</keyword>
<proteinExistence type="predicted"/>
<dbReference type="InterPro" id="IPR028082">
    <property type="entry name" value="Peripla_BP_I"/>
</dbReference>
<feature type="signal peptide" evidence="2">
    <location>
        <begin position="1"/>
        <end position="29"/>
    </location>
</feature>
<reference evidence="3" key="1">
    <citation type="submission" date="2018-07" db="EMBL/GenBank/DDBJ databases">
        <title>Genome assembly of strain Ka43.</title>
        <authorList>
            <person name="Kukolya J."/>
            <person name="Nagy I."/>
            <person name="Horvath B."/>
            <person name="Toth A."/>
        </authorList>
    </citation>
    <scope>NUCLEOTIDE SEQUENCE</scope>
    <source>
        <strain evidence="3">KB43</strain>
    </source>
</reference>
<dbReference type="InterPro" id="IPR007443">
    <property type="entry name" value="LpoA"/>
</dbReference>
<name>A0A928V444_9GAMM</name>
<evidence type="ECO:0000313" key="3">
    <source>
        <dbReference type="EMBL" id="MBE8718418.1"/>
    </source>
</evidence>
<evidence type="ECO:0000256" key="2">
    <source>
        <dbReference type="SAM" id="SignalP"/>
    </source>
</evidence>
<sequence>MRARAITGGLLASLLAFILAGCGSTPPKATTTTPAAATSTQATTAQQLLAQAAKVQSPEKEKLILQAAGLYLKRGDYNRTRNALAEIQQQADLPDDQFIEHVRLLGRVAIHDDSWILAHGILTSERLEQQWPHLEPETEADLREQRAQVFVRTGDIQASLEERIKLAALLTDPQAASQNRETLWRTMMTMPADELQTLARRHHRRDVLAGWYNLAALGKNEQTDLQGQQAALERWQADWPRHPASLDLPADLKILRQLIDNQPRKIALLLPTSGRLAKAGEAVRDGFFAAYYRNLDEQNLAPEILQYDSSGDILQAWQQAVDDGAELIIGPLDKEKVAELSLLPSLAVPVLTLNYTDTQEGVTPDNFYQFGLAVEDEARQVARQAYMEGHRYASILVPAQEWTERSARAFNDEWQALGGKVVNYSTFRAGTDYSNTIKDAMLVEQSKERTRDLRRVFGNDLQSQIRRRNDIDMIFLVADPSQARQIKPTLAFHYAGNIPVYSTSQIYSGVEDAKADRDLNGVRFNTLPWLFDNNNPDKKQIDNNAQSSPVYSRLHALGADAFRLYPRLPQLAQVPGMRIYGATGALQLLENGRVEREQIWARFRNGIAQPLPTVVVAQGD</sequence>
<comment type="caution">
    <text evidence="3">The sequence shown here is derived from an EMBL/GenBank/DDBJ whole genome shotgun (WGS) entry which is preliminary data.</text>
</comment>
<dbReference type="PROSITE" id="PS51257">
    <property type="entry name" value="PROKAR_LIPOPROTEIN"/>
    <property type="match status" value="1"/>
</dbReference>
<dbReference type="SUPFAM" id="SSF53822">
    <property type="entry name" value="Periplasmic binding protein-like I"/>
    <property type="match status" value="1"/>
</dbReference>
<keyword evidence="2" id="KW-0732">Signal</keyword>
<dbReference type="EMBL" id="PRDL01000001">
    <property type="protein sequence ID" value="MBE8718418.1"/>
    <property type="molecule type" value="Genomic_DNA"/>
</dbReference>
<feature type="chain" id="PRO_5037371509" evidence="2">
    <location>
        <begin position="30"/>
        <end position="620"/>
    </location>
</feature>
<organism evidence="3 4">
    <name type="scientific">Cellvibrio polysaccharolyticus</name>
    <dbReference type="NCBI Taxonomy" id="2082724"/>
    <lineage>
        <taxon>Bacteria</taxon>
        <taxon>Pseudomonadati</taxon>
        <taxon>Pseudomonadota</taxon>
        <taxon>Gammaproteobacteria</taxon>
        <taxon>Cellvibrionales</taxon>
        <taxon>Cellvibrionaceae</taxon>
        <taxon>Cellvibrio</taxon>
    </lineage>
</organism>
<dbReference type="Gene3D" id="1.25.40.650">
    <property type="match status" value="1"/>
</dbReference>
<dbReference type="PANTHER" id="PTHR38038:SF1">
    <property type="entry name" value="PENICILLIN-BINDING PROTEIN ACTIVATOR LPOA"/>
    <property type="match status" value="1"/>
</dbReference>